<dbReference type="Pfam" id="PF02734">
    <property type="entry name" value="Dak2"/>
    <property type="match status" value="1"/>
</dbReference>
<dbReference type="EMBL" id="BJLP01000002">
    <property type="protein sequence ID" value="GEA79748.1"/>
    <property type="molecule type" value="Genomic_DNA"/>
</dbReference>
<name>A0A4Y3K9T6_CELUD</name>
<proteinExistence type="predicted"/>
<dbReference type="PROSITE" id="PS51480">
    <property type="entry name" value="DHAL"/>
    <property type="match status" value="1"/>
</dbReference>
<dbReference type="Proteomes" id="UP000315842">
    <property type="component" value="Unassembled WGS sequence"/>
</dbReference>
<organism evidence="2 3">
    <name type="scientific">Cellulomonas uda</name>
    <dbReference type="NCBI Taxonomy" id="1714"/>
    <lineage>
        <taxon>Bacteria</taxon>
        <taxon>Bacillati</taxon>
        <taxon>Actinomycetota</taxon>
        <taxon>Actinomycetes</taxon>
        <taxon>Micrococcales</taxon>
        <taxon>Cellulomonadaceae</taxon>
        <taxon>Cellulomonas</taxon>
    </lineage>
</organism>
<dbReference type="InterPro" id="IPR036117">
    <property type="entry name" value="DhaL_dom_sf"/>
</dbReference>
<dbReference type="Pfam" id="PF21645">
    <property type="entry name" value="FakA-like_M"/>
    <property type="match status" value="1"/>
</dbReference>
<dbReference type="InterPro" id="IPR033470">
    <property type="entry name" value="FakA-like_C"/>
</dbReference>
<dbReference type="Gene3D" id="1.25.40.340">
    <property type="match status" value="1"/>
</dbReference>
<dbReference type="SMART" id="SM01121">
    <property type="entry name" value="Dak1_2"/>
    <property type="match status" value="1"/>
</dbReference>
<keyword evidence="3" id="KW-1185">Reference proteome</keyword>
<keyword evidence="2" id="KW-0418">Kinase</keyword>
<dbReference type="GO" id="GO:0004371">
    <property type="term" value="F:glycerone kinase activity"/>
    <property type="evidence" value="ECO:0007669"/>
    <property type="project" value="InterPro"/>
</dbReference>
<gene>
    <name evidence="2" type="ORF">CUD01_01920</name>
</gene>
<comment type="caution">
    <text evidence="2">The sequence shown here is derived from an EMBL/GenBank/DDBJ whole genome shotgun (WGS) entry which is preliminary data.</text>
</comment>
<dbReference type="SMART" id="SM01120">
    <property type="entry name" value="Dak2"/>
    <property type="match status" value="1"/>
</dbReference>
<dbReference type="PANTHER" id="PTHR33434:SF4">
    <property type="entry name" value="PHOSPHATASE PROTEIN"/>
    <property type="match status" value="1"/>
</dbReference>
<dbReference type="GO" id="GO:0006071">
    <property type="term" value="P:glycerol metabolic process"/>
    <property type="evidence" value="ECO:0007669"/>
    <property type="project" value="InterPro"/>
</dbReference>
<evidence type="ECO:0000313" key="3">
    <source>
        <dbReference type="Proteomes" id="UP000315842"/>
    </source>
</evidence>
<dbReference type="PANTHER" id="PTHR33434">
    <property type="entry name" value="DEGV DOMAIN-CONTAINING PROTEIN DR_1986-RELATED"/>
    <property type="match status" value="1"/>
</dbReference>
<protein>
    <submittedName>
        <fullName evidence="2">Dihydroxyacetone kinase</fullName>
    </submittedName>
</protein>
<feature type="domain" description="DhaL" evidence="1">
    <location>
        <begin position="6"/>
        <end position="203"/>
    </location>
</feature>
<dbReference type="SUPFAM" id="SSF101473">
    <property type="entry name" value="DhaL-like"/>
    <property type="match status" value="1"/>
</dbReference>
<accession>A0A4Y3K9T6</accession>
<dbReference type="AlphaFoldDB" id="A0A4Y3K9T6"/>
<keyword evidence="2" id="KW-0808">Transferase</keyword>
<evidence type="ECO:0000313" key="2">
    <source>
        <dbReference type="EMBL" id="GEA79748.1"/>
    </source>
</evidence>
<dbReference type="InterPro" id="IPR050270">
    <property type="entry name" value="DegV_domain_contain"/>
</dbReference>
<dbReference type="InterPro" id="IPR048394">
    <property type="entry name" value="FakA-like_M"/>
</dbReference>
<sequence length="526" mass="53101">MLLGTDQALAWVSAARAGLVGARGRIDAVNVFPVADADTGTNAWLTVEGGARAVDELLASPGGPPDAEAALAAFARGAMLAARGNSGVILSQWLAGFVRRARRDDDGPARVLADALRDAARAARLALADPQEGTVLTLADEVAEAAELAADAGAPTGQAVAHAAAAGHQALARISATHPVLRRAHVPDAGACALLVVVDALVAAVTREPARDPALWLPERSVPRARDADGDLPDAGHGGGGAFEVMLVVQAPRADLGDHLREGLAAVGDSVAVVGADGWWHAHVHTDEPVAAIDACAAGAREQVVVRRLDVVDAAVGPRPDGWGLVVVTASPGLAAWYATAGAVVVVRCPELPVRAEHVRRAVEDARDESGRAVLVVPGGAVAGDELDLLLGIDGVEVLGADDEARAAVATLAFVTAGTSAAAAAALATARARVAALEPDASVAELGRTVDGLVRAVPDRLADLPDRLAGALTDGALPVPESLTVVVPGPLDELLAAQVERVAAQHGLEPTVLADASATRVLVAVD</sequence>
<dbReference type="RefSeq" id="WP_166771974.1">
    <property type="nucleotide sequence ID" value="NZ_BJLP01000002.1"/>
</dbReference>
<dbReference type="InterPro" id="IPR004007">
    <property type="entry name" value="DhaL_dom"/>
</dbReference>
<evidence type="ECO:0000259" key="1">
    <source>
        <dbReference type="PROSITE" id="PS51480"/>
    </source>
</evidence>
<reference evidence="2 3" key="1">
    <citation type="submission" date="2019-06" db="EMBL/GenBank/DDBJ databases">
        <title>Whole genome shotgun sequence of Cellulomonas uda NBRC 3747.</title>
        <authorList>
            <person name="Hosoyama A."/>
            <person name="Uohara A."/>
            <person name="Ohji S."/>
            <person name="Ichikawa N."/>
        </authorList>
    </citation>
    <scope>NUCLEOTIDE SEQUENCE [LARGE SCALE GENOMIC DNA]</scope>
    <source>
        <strain evidence="2 3">NBRC 3747</strain>
    </source>
</reference>